<reference evidence="8 9" key="1">
    <citation type="submission" date="2016-01" db="EMBL/GenBank/DDBJ databases">
        <title>Streptomyces amritsarensis strain MTCC 11845 genome sequencing and assembly.</title>
        <authorList>
            <person name="Sharma D."/>
            <person name="Nair G.R."/>
            <person name="Kaur G."/>
            <person name="Manhas R.K."/>
            <person name="Mayilraj S."/>
        </authorList>
    </citation>
    <scope>NUCLEOTIDE SEQUENCE [LARGE SCALE GENOMIC DNA]</scope>
    <source>
        <strain evidence="8 9">MTCC 11845</strain>
    </source>
</reference>
<dbReference type="InterPro" id="IPR000412">
    <property type="entry name" value="ABC_2_transport"/>
</dbReference>
<evidence type="ECO:0000256" key="1">
    <source>
        <dbReference type="ARBA" id="ARBA00004141"/>
    </source>
</evidence>
<keyword evidence="9" id="KW-1185">Reference proteome</keyword>
<dbReference type="InterPro" id="IPR047817">
    <property type="entry name" value="ABC2_TM_bact-type"/>
</dbReference>
<dbReference type="Proteomes" id="UP000187151">
    <property type="component" value="Unassembled WGS sequence"/>
</dbReference>
<name>A0ABX3G7K2_9ACTN</name>
<dbReference type="PANTHER" id="PTHR43229:SF3">
    <property type="entry name" value="ABC-TYPE MULTIDRUG TRANSPORT SYSTEM, PERMEASE COMPONENT"/>
    <property type="match status" value="1"/>
</dbReference>
<dbReference type="Pfam" id="PF01061">
    <property type="entry name" value="ABC2_membrane"/>
    <property type="match status" value="1"/>
</dbReference>
<comment type="caution">
    <text evidence="8">The sequence shown here is derived from an EMBL/GenBank/DDBJ whole genome shotgun (WGS) entry which is preliminary data.</text>
</comment>
<dbReference type="InterPro" id="IPR013525">
    <property type="entry name" value="ABC2_TM"/>
</dbReference>
<keyword evidence="4 6" id="KW-0472">Membrane</keyword>
<dbReference type="PANTHER" id="PTHR43229">
    <property type="entry name" value="NODULATION PROTEIN J"/>
    <property type="match status" value="1"/>
</dbReference>
<dbReference type="EMBL" id="MQUR01000008">
    <property type="protein sequence ID" value="OLZ71757.1"/>
    <property type="molecule type" value="Genomic_DNA"/>
</dbReference>
<evidence type="ECO:0000313" key="9">
    <source>
        <dbReference type="Proteomes" id="UP000187151"/>
    </source>
</evidence>
<comment type="similarity">
    <text evidence="6">Belongs to the ABC-2 integral membrane protein family.</text>
</comment>
<keyword evidence="5" id="KW-0046">Antibiotic resistance</keyword>
<feature type="transmembrane region" description="Helical" evidence="6">
    <location>
        <begin position="229"/>
        <end position="247"/>
    </location>
</feature>
<keyword evidence="6" id="KW-1003">Cell membrane</keyword>
<organism evidence="8 9">
    <name type="scientific">Streptomyces amritsarensis</name>
    <dbReference type="NCBI Taxonomy" id="681158"/>
    <lineage>
        <taxon>Bacteria</taxon>
        <taxon>Bacillati</taxon>
        <taxon>Actinomycetota</taxon>
        <taxon>Actinomycetes</taxon>
        <taxon>Kitasatosporales</taxon>
        <taxon>Streptomycetaceae</taxon>
        <taxon>Streptomyces</taxon>
    </lineage>
</organism>
<proteinExistence type="inferred from homology"/>
<comment type="subcellular location">
    <subcellularLocation>
        <location evidence="6">Cell membrane</location>
        <topology evidence="6">Multi-pass membrane protein</topology>
    </subcellularLocation>
    <subcellularLocation>
        <location evidence="1">Membrane</location>
        <topology evidence="1">Multi-pass membrane protein</topology>
    </subcellularLocation>
</comment>
<feature type="transmembrane region" description="Helical" evidence="6">
    <location>
        <begin position="175"/>
        <end position="192"/>
    </location>
</feature>
<feature type="transmembrane region" description="Helical" evidence="6">
    <location>
        <begin position="35"/>
        <end position="54"/>
    </location>
</feature>
<feature type="transmembrane region" description="Helical" evidence="6">
    <location>
        <begin position="107"/>
        <end position="135"/>
    </location>
</feature>
<gene>
    <name evidence="8" type="ORF">AVW11_05830</name>
</gene>
<dbReference type="PIRSF" id="PIRSF006648">
    <property type="entry name" value="DrrB"/>
    <property type="match status" value="1"/>
</dbReference>
<keyword evidence="6" id="KW-0813">Transport</keyword>
<protein>
    <recommendedName>
        <fullName evidence="6">Transport permease protein</fullName>
    </recommendedName>
</protein>
<keyword evidence="3 6" id="KW-1133">Transmembrane helix</keyword>
<sequence>MSATRDEKLGLGLASQVWDLFHIQLTNWRWSWPQMVLTGMLAPLVSIAALGLFARNSGHGATEYVLTGSVTMAILFETQNKIASNFAFMRGNGAFEYYAALPVRREALILATLGAFSLLSLPAVAVTLLLGSALLDVPLSFSPLAPVALVLALLPSAGLGAFIGSRSATIEQASSLSLATTLLMMAAGPVAVPPELLPDALTWIGHANPAVYASDSLRHSLTSPSPTSALSDMAVLAAFSLAVWVLTSTRMHWRARYGRRAAGQDQRAHLTEGRHT</sequence>
<evidence type="ECO:0000256" key="4">
    <source>
        <dbReference type="ARBA" id="ARBA00023136"/>
    </source>
</evidence>
<evidence type="ECO:0000313" key="8">
    <source>
        <dbReference type="EMBL" id="OLZ71757.1"/>
    </source>
</evidence>
<evidence type="ECO:0000256" key="5">
    <source>
        <dbReference type="ARBA" id="ARBA00023251"/>
    </source>
</evidence>
<evidence type="ECO:0000259" key="7">
    <source>
        <dbReference type="PROSITE" id="PS51012"/>
    </source>
</evidence>
<feature type="domain" description="ABC transmembrane type-2" evidence="7">
    <location>
        <begin position="30"/>
        <end position="254"/>
    </location>
</feature>
<evidence type="ECO:0000256" key="3">
    <source>
        <dbReference type="ARBA" id="ARBA00022989"/>
    </source>
</evidence>
<evidence type="ECO:0000256" key="2">
    <source>
        <dbReference type="ARBA" id="ARBA00022692"/>
    </source>
</evidence>
<dbReference type="PROSITE" id="PS51012">
    <property type="entry name" value="ABC_TM2"/>
    <property type="match status" value="1"/>
</dbReference>
<feature type="transmembrane region" description="Helical" evidence="6">
    <location>
        <begin position="141"/>
        <end position="163"/>
    </location>
</feature>
<comment type="caution">
    <text evidence="6">Lacks conserved residue(s) required for the propagation of feature annotation.</text>
</comment>
<evidence type="ECO:0000256" key="6">
    <source>
        <dbReference type="RuleBase" id="RU361157"/>
    </source>
</evidence>
<dbReference type="InterPro" id="IPR051784">
    <property type="entry name" value="Nod_factor_ABC_transporter"/>
</dbReference>
<dbReference type="RefSeq" id="WP_076043428.1">
    <property type="nucleotide sequence ID" value="NZ_MQUR01000008.1"/>
</dbReference>
<accession>A0ABX3G7K2</accession>
<keyword evidence="2 6" id="KW-0812">Transmembrane</keyword>